<feature type="chain" id="PRO_5013017406" description="Peptidase" evidence="3">
    <location>
        <begin position="16"/>
        <end position="629"/>
    </location>
</feature>
<dbReference type="InterPro" id="IPR005322">
    <property type="entry name" value="Peptidase_C69"/>
</dbReference>
<dbReference type="PANTHER" id="PTHR12994">
    <property type="entry name" value="SECERNIN"/>
    <property type="match status" value="1"/>
</dbReference>
<gene>
    <name evidence="4" type="ORF">SPRG_12992</name>
</gene>
<keyword evidence="5" id="KW-1185">Reference proteome</keyword>
<dbReference type="KEGG" id="spar:SPRG_12992"/>
<dbReference type="GeneID" id="24134903"/>
<dbReference type="STRING" id="695850.A0A067BUX9"/>
<accession>A0A067BUX9</accession>
<dbReference type="GO" id="GO:0006508">
    <property type="term" value="P:proteolysis"/>
    <property type="evidence" value="ECO:0007669"/>
    <property type="project" value="InterPro"/>
</dbReference>
<organism evidence="4 5">
    <name type="scientific">Saprolegnia parasitica (strain CBS 223.65)</name>
    <dbReference type="NCBI Taxonomy" id="695850"/>
    <lineage>
        <taxon>Eukaryota</taxon>
        <taxon>Sar</taxon>
        <taxon>Stramenopiles</taxon>
        <taxon>Oomycota</taxon>
        <taxon>Saprolegniomycetes</taxon>
        <taxon>Saprolegniales</taxon>
        <taxon>Saprolegniaceae</taxon>
        <taxon>Saprolegnia</taxon>
    </lineage>
</organism>
<evidence type="ECO:0000256" key="2">
    <source>
        <dbReference type="SAM" id="Phobius"/>
    </source>
</evidence>
<evidence type="ECO:0000256" key="1">
    <source>
        <dbReference type="ARBA" id="ARBA00005705"/>
    </source>
</evidence>
<dbReference type="EMBL" id="KK583307">
    <property type="protein sequence ID" value="KDO20635.1"/>
    <property type="molecule type" value="Genomic_DNA"/>
</dbReference>
<evidence type="ECO:0000256" key="3">
    <source>
        <dbReference type="SAM" id="SignalP"/>
    </source>
</evidence>
<dbReference type="Proteomes" id="UP000030745">
    <property type="component" value="Unassembled WGS sequence"/>
</dbReference>
<evidence type="ECO:0000313" key="5">
    <source>
        <dbReference type="Proteomes" id="UP000030745"/>
    </source>
</evidence>
<feature type="signal peptide" evidence="3">
    <location>
        <begin position="1"/>
        <end position="15"/>
    </location>
</feature>
<dbReference type="OMA" id="VAHACTI"/>
<dbReference type="RefSeq" id="XP_012208689.1">
    <property type="nucleotide sequence ID" value="XM_012353299.1"/>
</dbReference>
<dbReference type="AlphaFoldDB" id="A0A067BUX9"/>
<proteinExistence type="inferred from homology"/>
<protein>
    <recommendedName>
        <fullName evidence="6">Peptidase</fullName>
    </recommendedName>
</protein>
<dbReference type="VEuPathDB" id="FungiDB:SPRG_12992"/>
<reference evidence="4 5" key="1">
    <citation type="journal article" date="2013" name="PLoS Genet.">
        <title>Distinctive expansion of potential virulence genes in the genome of the oomycete fish pathogen Saprolegnia parasitica.</title>
        <authorList>
            <person name="Jiang R.H."/>
            <person name="de Bruijn I."/>
            <person name="Haas B.J."/>
            <person name="Belmonte R."/>
            <person name="Lobach L."/>
            <person name="Christie J."/>
            <person name="van den Ackerveken G."/>
            <person name="Bottin A."/>
            <person name="Bulone V."/>
            <person name="Diaz-Moreno S.M."/>
            <person name="Dumas B."/>
            <person name="Fan L."/>
            <person name="Gaulin E."/>
            <person name="Govers F."/>
            <person name="Grenville-Briggs L.J."/>
            <person name="Horner N.R."/>
            <person name="Levin J.Z."/>
            <person name="Mammella M."/>
            <person name="Meijer H.J."/>
            <person name="Morris P."/>
            <person name="Nusbaum C."/>
            <person name="Oome S."/>
            <person name="Phillips A.J."/>
            <person name="van Rooyen D."/>
            <person name="Rzeszutek E."/>
            <person name="Saraiva M."/>
            <person name="Secombes C.J."/>
            <person name="Seidl M.F."/>
            <person name="Snel B."/>
            <person name="Stassen J.H."/>
            <person name="Sykes S."/>
            <person name="Tripathy S."/>
            <person name="van den Berg H."/>
            <person name="Vega-Arreguin J.C."/>
            <person name="Wawra S."/>
            <person name="Young S.K."/>
            <person name="Zeng Q."/>
            <person name="Dieguez-Uribeondo J."/>
            <person name="Russ C."/>
            <person name="Tyler B.M."/>
            <person name="van West P."/>
        </authorList>
    </citation>
    <scope>NUCLEOTIDE SEQUENCE [LARGE SCALE GENOMIC DNA]</scope>
    <source>
        <strain evidence="4 5">CBS 223.65</strain>
    </source>
</reference>
<dbReference type="OrthoDB" id="71929at2759"/>
<sequence>MRLLLAVTAPIVAHACTILGAGAKATADGSTILAHTNDAGSNPNDLRLVPAVYEVLRNGTPRFTSESRGPGYAVQPNQTLSTPLGHIPQVPSTYAYWDHDYAMQNEVQLSISESTCACKTAGWPSSLPYGHNLFSIDELSKVALERCDTAVCAIQTMGKLAEEHGFYGEYSNDPAVPEYGGSCEALGIADKSGALWIFHVLTGRGNSSAIWAAKRVEDTDVVAVPNTFVIRELNLSDPTRFLASSNVADLAYDMGWAARGDAFDFTAAYGYVAPGSAKPLYGGRRLWRIYDLVAPSLQLDATLGFHARVPTYPFSVVPDTPGTPFDLTKGVAAGPFGDPVRYATAKGNLTSGNWERAISMHRTTHSFVLQTRRLPNLSDGVAGLAWYAHGEPANAVYFPIACGQSELPAAFTRGQRGTFDSESAWWAFHFVSNWAHLRYDRIHRSIVIERNALQMVARVLQLQVDASCDGKKAADDCAAIVFNDFMTQGVARWWAFAWKLVSRFNDGYIIVGNTMGSVHVAGYPEAWLATTDFATYPQRYAPPAGVAAQEAAAAAVYGDGRVSPIIVASVAAESASTWQALPPGFLIGFGVGLGLAIVVGTVVAMALSKRHAKTASSATTTVAAASATV</sequence>
<dbReference type="PANTHER" id="PTHR12994:SF17">
    <property type="entry name" value="LD30995P"/>
    <property type="match status" value="1"/>
</dbReference>
<feature type="transmembrane region" description="Helical" evidence="2">
    <location>
        <begin position="585"/>
        <end position="607"/>
    </location>
</feature>
<keyword evidence="2" id="KW-1133">Transmembrane helix</keyword>
<keyword evidence="2" id="KW-0472">Membrane</keyword>
<keyword evidence="3" id="KW-0732">Signal</keyword>
<keyword evidence="2" id="KW-0812">Transmembrane</keyword>
<evidence type="ECO:0000313" key="4">
    <source>
        <dbReference type="EMBL" id="KDO20635.1"/>
    </source>
</evidence>
<dbReference type="Pfam" id="PF03577">
    <property type="entry name" value="Peptidase_C69"/>
    <property type="match status" value="1"/>
</dbReference>
<dbReference type="GO" id="GO:0016805">
    <property type="term" value="F:dipeptidase activity"/>
    <property type="evidence" value="ECO:0007669"/>
    <property type="project" value="InterPro"/>
</dbReference>
<comment type="similarity">
    <text evidence="1">Belongs to the peptidase C69 family. Secernin subfamily.</text>
</comment>
<evidence type="ECO:0008006" key="6">
    <source>
        <dbReference type="Google" id="ProtNLM"/>
    </source>
</evidence>
<dbReference type="GO" id="GO:0070004">
    <property type="term" value="F:cysteine-type exopeptidase activity"/>
    <property type="evidence" value="ECO:0007669"/>
    <property type="project" value="InterPro"/>
</dbReference>
<name>A0A067BUX9_SAPPC</name>